<dbReference type="GO" id="GO:0033922">
    <property type="term" value="F:peptidoglycan beta-N-acetylmuramidase activity"/>
    <property type="evidence" value="ECO:0007669"/>
    <property type="project" value="InterPro"/>
</dbReference>
<dbReference type="PANTHER" id="PTHR42915">
    <property type="entry name" value="HYPOTHETICAL 460 KDA PROTEIN IN FEUA-SIGW INTERGENIC REGION [PRECURSOR]"/>
    <property type="match status" value="1"/>
</dbReference>
<feature type="domain" description="Peptidoglycan beta-N-acetylmuramidase NamZ N-terminal" evidence="1">
    <location>
        <begin position="56"/>
        <end position="262"/>
    </location>
</feature>
<evidence type="ECO:0000313" key="4">
    <source>
        <dbReference type="Proteomes" id="UP000290204"/>
    </source>
</evidence>
<sequence>MRLTLLLSFLLLTLFSGAQIKHKRSGYNRGTMNGGALQTGAENLAQYIPLLSGKTVAVFANQTSVAGRSHLVDTLRRFGINIKVIFAPEHGFRGTADAGEKVGNYTDQKTGIPVVSLYGTKRKPSKEDLAGVDVMLFDIQDVGVRFYTFISSLEYYIEAAMEFGKYLVILDRPNPNGHYVDGPVLEAPYKSFVGMQAVPVVYGMTIGEYAQMIYEEEWIDARYYELAGKHGKFEMTVIPCNNYTHATKYDLPVKPSPNLPNTQSIWLYPSTCFFEGTVLSEGRGTNKQFQIFGHPSLPKTLTSFTPRSMEGAKTPKLQDKLCYGWDVSGTKEKVLQTVNNKVQLKWLLEAYRLFPNKEDFFLPAASGKPQDFFFNKLAGNSTLMQQIKDGKSEEEIRKSWEPALSKFKTLRKKYLLYKDFE</sequence>
<accession>A0A4V1M7Z8</accession>
<dbReference type="Pfam" id="PF20732">
    <property type="entry name" value="NamZ_C"/>
    <property type="match status" value="1"/>
</dbReference>
<dbReference type="InterPro" id="IPR048502">
    <property type="entry name" value="NamZ_N"/>
</dbReference>
<gene>
    <name evidence="3" type="ORF">ESA94_03560</name>
</gene>
<dbReference type="PANTHER" id="PTHR42915:SF1">
    <property type="entry name" value="PEPTIDOGLYCAN BETA-N-ACETYLMURAMIDASE NAMZ"/>
    <property type="match status" value="1"/>
</dbReference>
<dbReference type="Proteomes" id="UP000290204">
    <property type="component" value="Unassembled WGS sequence"/>
</dbReference>
<evidence type="ECO:0000313" key="3">
    <source>
        <dbReference type="EMBL" id="RXK62102.1"/>
    </source>
</evidence>
<evidence type="ECO:0000259" key="2">
    <source>
        <dbReference type="Pfam" id="PF20732"/>
    </source>
</evidence>
<dbReference type="Gene3D" id="3.40.50.12170">
    <property type="entry name" value="Uncharacterised protein PF07075, DUF1343"/>
    <property type="match status" value="1"/>
</dbReference>
<name>A0A4V1M7Z8_9BACT</name>
<reference evidence="3 4" key="1">
    <citation type="submission" date="2019-01" db="EMBL/GenBank/DDBJ databases">
        <title>Lacibacter sp. strain TTM-7.</title>
        <authorList>
            <person name="Chen W.-M."/>
        </authorList>
    </citation>
    <scope>NUCLEOTIDE SEQUENCE [LARGE SCALE GENOMIC DNA]</scope>
    <source>
        <strain evidence="3 4">TTM-7</strain>
    </source>
</reference>
<dbReference type="OrthoDB" id="9801061at2"/>
<organism evidence="3 4">
    <name type="scientific">Lacibacter luteus</name>
    <dbReference type="NCBI Taxonomy" id="2508719"/>
    <lineage>
        <taxon>Bacteria</taxon>
        <taxon>Pseudomonadati</taxon>
        <taxon>Bacteroidota</taxon>
        <taxon>Chitinophagia</taxon>
        <taxon>Chitinophagales</taxon>
        <taxon>Chitinophagaceae</taxon>
        <taxon>Lacibacter</taxon>
    </lineage>
</organism>
<proteinExistence type="predicted"/>
<dbReference type="InterPro" id="IPR048503">
    <property type="entry name" value="NamZ_C"/>
</dbReference>
<dbReference type="PIRSF" id="PIRSF016719">
    <property type="entry name" value="UCP016719"/>
    <property type="match status" value="1"/>
</dbReference>
<feature type="domain" description="Peptidoglycan beta-N-acetylmuramidase NamZ C-terminal" evidence="2">
    <location>
        <begin position="267"/>
        <end position="417"/>
    </location>
</feature>
<evidence type="ECO:0000259" key="1">
    <source>
        <dbReference type="Pfam" id="PF07075"/>
    </source>
</evidence>
<dbReference type="InterPro" id="IPR008302">
    <property type="entry name" value="NamZ"/>
</dbReference>
<dbReference type="AlphaFoldDB" id="A0A4V1M7Z8"/>
<dbReference type="Gene3D" id="3.90.1150.140">
    <property type="match status" value="1"/>
</dbReference>
<comment type="caution">
    <text evidence="3">The sequence shown here is derived from an EMBL/GenBank/DDBJ whole genome shotgun (WGS) entry which is preliminary data.</text>
</comment>
<dbReference type="EMBL" id="SDHW01000001">
    <property type="protein sequence ID" value="RXK62102.1"/>
    <property type="molecule type" value="Genomic_DNA"/>
</dbReference>
<protein>
    <submittedName>
        <fullName evidence="3">DUF1343 domain-containing protein</fullName>
    </submittedName>
</protein>
<dbReference type="Pfam" id="PF07075">
    <property type="entry name" value="NamZ_N"/>
    <property type="match status" value="1"/>
</dbReference>
<keyword evidence="4" id="KW-1185">Reference proteome</keyword>
<dbReference type="RefSeq" id="WP_129129474.1">
    <property type="nucleotide sequence ID" value="NZ_SDHW01000001.1"/>
</dbReference>